<dbReference type="EMBL" id="BA000045">
    <property type="protein sequence ID" value="BAC89749.1"/>
    <property type="molecule type" value="Genomic_DNA"/>
</dbReference>
<dbReference type="InParanoid" id="Q7NJM4"/>
<dbReference type="Gene3D" id="1.10.10.60">
    <property type="entry name" value="Homeodomain-like"/>
    <property type="match status" value="1"/>
</dbReference>
<feature type="compositionally biased region" description="Low complexity" evidence="1">
    <location>
        <begin position="191"/>
        <end position="204"/>
    </location>
</feature>
<sequence length="470" mass="51107">MIVRLISNHPRQVSAMARAKLSDQEKQDIARLYRETHTSTTRLAEQFGVSVSTISRLLKSELSEQEYTGLSAMRRAARGPSEASAPAEVVQEELPAVAPVALQEEPSALQPIVEGELAGEVDLEALAPTVLPESQELELASELPPQVGVEPEPTAASQAPEAPDPASIFEISAETEPVPASETSEEVEPTPAFEASAAVESAPAAEPPRRRRRRAAAAEPEPEPESPPIVAPAPEPPVEVVLPAIAEFEPVASEAPPAPARPEGESADPPPVRSRILKRSDPARMSTGESSEASAAVPSQFAELEAEFAQSAGRFAGEEFDEEDDFDEEEDEDGLPLEPETLTAESSLPIEVLPFAEAEFPRTCWVVVDRASELMTRPLRDFNIGTIPDGEREEITLPIFENQRVARRYSSHYHRPLRLPAHLILSTRLYLLRKGITRLLVGKQVYSLVQGEEAPANGDDHYHPDTEDLL</sequence>
<dbReference type="eggNOG" id="COG3415">
    <property type="taxonomic scope" value="Bacteria"/>
</dbReference>
<evidence type="ECO:0000313" key="3">
    <source>
        <dbReference type="Proteomes" id="UP000000557"/>
    </source>
</evidence>
<reference evidence="2 3" key="1">
    <citation type="journal article" date="2003" name="DNA Res.">
        <title>Complete genome structure of Gloeobacter violaceus PCC 7421, a cyanobacterium that lacks thylakoids.</title>
        <authorList>
            <person name="Nakamura Y."/>
            <person name="Kaneko T."/>
            <person name="Sato S."/>
            <person name="Mimuro M."/>
            <person name="Miyashita H."/>
            <person name="Tsuchiya T."/>
            <person name="Sasamoto S."/>
            <person name="Watanabe A."/>
            <person name="Kawashima K."/>
            <person name="Kishida Y."/>
            <person name="Kiyokawa C."/>
            <person name="Kohara M."/>
            <person name="Matsumoto M."/>
            <person name="Matsuno A."/>
            <person name="Nakazaki N."/>
            <person name="Shimpo S."/>
            <person name="Takeuchi C."/>
            <person name="Yamada M."/>
            <person name="Tabata S."/>
        </authorList>
    </citation>
    <scope>NUCLEOTIDE SEQUENCE [LARGE SCALE GENOMIC DNA]</scope>
    <source>
        <strain evidence="3">ATCC 29082 / PCC 7421</strain>
    </source>
</reference>
<protein>
    <submittedName>
        <fullName evidence="2">Gll1808 protein</fullName>
    </submittedName>
</protein>
<dbReference type="KEGG" id="gvi:gll1808"/>
<feature type="region of interest" description="Disordered" evidence="1">
    <location>
        <begin position="249"/>
        <end position="299"/>
    </location>
</feature>
<feature type="compositionally biased region" description="Pro residues" evidence="1">
    <location>
        <begin position="225"/>
        <end position="235"/>
    </location>
</feature>
<evidence type="ECO:0000313" key="2">
    <source>
        <dbReference type="EMBL" id="BAC89749.1"/>
    </source>
</evidence>
<dbReference type="HOGENOM" id="CLU_055594_1_0_3"/>
<feature type="region of interest" description="Disordered" evidence="1">
    <location>
        <begin position="319"/>
        <end position="343"/>
    </location>
</feature>
<dbReference type="PhylomeDB" id="Q7NJM4"/>
<gene>
    <name evidence="2" type="ordered locus">gll1808</name>
</gene>
<evidence type="ECO:0000256" key="1">
    <source>
        <dbReference type="SAM" id="MobiDB-lite"/>
    </source>
</evidence>
<keyword evidence="3" id="KW-1185">Reference proteome</keyword>
<dbReference type="EnsemblBacteria" id="BAC89749">
    <property type="protein sequence ID" value="BAC89749"/>
    <property type="gene ID" value="BAC89749"/>
</dbReference>
<proteinExistence type="predicted"/>
<feature type="compositionally biased region" description="Acidic residues" evidence="1">
    <location>
        <begin position="319"/>
        <end position="335"/>
    </location>
</feature>
<dbReference type="STRING" id="251221.gene:10759300"/>
<dbReference type="AlphaFoldDB" id="Q7NJM4"/>
<feature type="region of interest" description="Disordered" evidence="1">
    <location>
        <begin position="136"/>
        <end position="235"/>
    </location>
</feature>
<organism evidence="2 3">
    <name type="scientific">Gloeobacter violaceus (strain ATCC 29082 / PCC 7421)</name>
    <dbReference type="NCBI Taxonomy" id="251221"/>
    <lineage>
        <taxon>Bacteria</taxon>
        <taxon>Bacillati</taxon>
        <taxon>Cyanobacteriota</taxon>
        <taxon>Cyanophyceae</taxon>
        <taxon>Gloeobacterales</taxon>
        <taxon>Gloeobacteraceae</taxon>
        <taxon>Gloeobacter</taxon>
    </lineage>
</organism>
<dbReference type="PATRIC" id="fig|251221.4.peg.1842"/>
<dbReference type="OrthoDB" id="482053at2"/>
<accession>Q7NJM4</accession>
<name>Q7NJM4_GLOVI</name>
<dbReference type="Proteomes" id="UP000000557">
    <property type="component" value="Chromosome"/>
</dbReference>
<reference evidence="2 3" key="2">
    <citation type="journal article" date="2003" name="DNA Res.">
        <title>Complete genome structure of Gloeobacter violaceus PCC 7421, a cyanobacterium that lacks thylakoids (supplement).</title>
        <authorList>
            <person name="Nakamura Y."/>
            <person name="Kaneko T."/>
            <person name="Sato S."/>
            <person name="Mimuro M."/>
            <person name="Miyashita H."/>
            <person name="Tsuchiya T."/>
            <person name="Sasamoto S."/>
            <person name="Watanabe A."/>
            <person name="Kawashima K."/>
            <person name="Kishida Y."/>
            <person name="Kiyokawa C."/>
            <person name="Kohara M."/>
            <person name="Matsumoto M."/>
            <person name="Matsuno A."/>
            <person name="Nakazaki N."/>
            <person name="Shimpo S."/>
            <person name="Takeuchi C."/>
            <person name="Yamada M."/>
            <person name="Tabata S."/>
        </authorList>
    </citation>
    <scope>NUCLEOTIDE SEQUENCE [LARGE SCALE GENOMIC DNA]</scope>
    <source>
        <strain evidence="3">ATCC 29082 / PCC 7421</strain>
    </source>
</reference>